<feature type="compositionally biased region" description="Basic and acidic residues" evidence="1">
    <location>
        <begin position="80"/>
        <end position="90"/>
    </location>
</feature>
<comment type="caution">
    <text evidence="3">The sequence shown here is derived from an EMBL/GenBank/DDBJ whole genome shotgun (WGS) entry which is preliminary data.</text>
</comment>
<dbReference type="Proteomes" id="UP001501570">
    <property type="component" value="Unassembled WGS sequence"/>
</dbReference>
<name>A0ABP9RMP3_9ACTN</name>
<keyword evidence="4" id="KW-1185">Reference proteome</keyword>
<organism evidence="3 4">
    <name type="scientific">Rugosimonospora acidiphila</name>
    <dbReference type="NCBI Taxonomy" id="556531"/>
    <lineage>
        <taxon>Bacteria</taxon>
        <taxon>Bacillati</taxon>
        <taxon>Actinomycetota</taxon>
        <taxon>Actinomycetes</taxon>
        <taxon>Micromonosporales</taxon>
        <taxon>Micromonosporaceae</taxon>
        <taxon>Rugosimonospora</taxon>
    </lineage>
</organism>
<feature type="transmembrane region" description="Helical" evidence="2">
    <location>
        <begin position="469"/>
        <end position="487"/>
    </location>
</feature>
<feature type="transmembrane region" description="Helical" evidence="2">
    <location>
        <begin position="188"/>
        <end position="211"/>
    </location>
</feature>
<dbReference type="InterPro" id="IPR010640">
    <property type="entry name" value="Low_temperature_requirement_A"/>
</dbReference>
<feature type="transmembrane region" description="Helical" evidence="2">
    <location>
        <begin position="223"/>
        <end position="241"/>
    </location>
</feature>
<feature type="transmembrane region" description="Helical" evidence="2">
    <location>
        <begin position="442"/>
        <end position="462"/>
    </location>
</feature>
<feature type="transmembrane region" description="Helical" evidence="2">
    <location>
        <begin position="403"/>
        <end position="422"/>
    </location>
</feature>
<accession>A0ABP9RMP3</accession>
<dbReference type="Pfam" id="PF06772">
    <property type="entry name" value="LtrA"/>
    <property type="match status" value="1"/>
</dbReference>
<keyword evidence="2" id="KW-0472">Membrane</keyword>
<reference evidence="4" key="1">
    <citation type="journal article" date="2019" name="Int. J. Syst. Evol. Microbiol.">
        <title>The Global Catalogue of Microorganisms (GCM) 10K type strain sequencing project: providing services to taxonomists for standard genome sequencing and annotation.</title>
        <authorList>
            <consortium name="The Broad Institute Genomics Platform"/>
            <consortium name="The Broad Institute Genome Sequencing Center for Infectious Disease"/>
            <person name="Wu L."/>
            <person name="Ma J."/>
        </authorList>
    </citation>
    <scope>NUCLEOTIDE SEQUENCE [LARGE SCALE GENOMIC DNA]</scope>
    <source>
        <strain evidence="4">JCM 18304</strain>
    </source>
</reference>
<evidence type="ECO:0008006" key="5">
    <source>
        <dbReference type="Google" id="ProtNLM"/>
    </source>
</evidence>
<feature type="transmembrane region" description="Helical" evidence="2">
    <location>
        <begin position="368"/>
        <end position="391"/>
    </location>
</feature>
<feature type="transmembrane region" description="Helical" evidence="2">
    <location>
        <begin position="247"/>
        <end position="265"/>
    </location>
</feature>
<evidence type="ECO:0000313" key="4">
    <source>
        <dbReference type="Proteomes" id="UP001501570"/>
    </source>
</evidence>
<proteinExistence type="predicted"/>
<keyword evidence="2" id="KW-1133">Transmembrane helix</keyword>
<feature type="transmembrane region" description="Helical" evidence="2">
    <location>
        <begin position="493"/>
        <end position="514"/>
    </location>
</feature>
<feature type="compositionally biased region" description="Polar residues" evidence="1">
    <location>
        <begin position="49"/>
        <end position="58"/>
    </location>
</feature>
<feature type="transmembrane region" description="Helical" evidence="2">
    <location>
        <begin position="164"/>
        <end position="182"/>
    </location>
</feature>
<gene>
    <name evidence="3" type="ORF">GCM10023322_13610</name>
</gene>
<evidence type="ECO:0000256" key="2">
    <source>
        <dbReference type="SAM" id="Phobius"/>
    </source>
</evidence>
<feature type="transmembrane region" description="Helical" evidence="2">
    <location>
        <begin position="277"/>
        <end position="298"/>
    </location>
</feature>
<evidence type="ECO:0000256" key="1">
    <source>
        <dbReference type="SAM" id="MobiDB-lite"/>
    </source>
</evidence>
<protein>
    <recommendedName>
        <fullName evidence="5">Low temperature requirement protein A</fullName>
    </recommendedName>
</protein>
<dbReference type="PANTHER" id="PTHR36840">
    <property type="entry name" value="BLL5714 PROTEIN"/>
    <property type="match status" value="1"/>
</dbReference>
<dbReference type="EMBL" id="BAABJQ010000003">
    <property type="protein sequence ID" value="GAA5180704.1"/>
    <property type="molecule type" value="Genomic_DNA"/>
</dbReference>
<feature type="region of interest" description="Disordered" evidence="1">
    <location>
        <begin position="1"/>
        <end position="92"/>
    </location>
</feature>
<evidence type="ECO:0000313" key="3">
    <source>
        <dbReference type="EMBL" id="GAA5180704.1"/>
    </source>
</evidence>
<sequence length="520" mass="56079">MRHDTPPRPARAPPDVVSTGRRPAPRARPAETRRGGVARHAGRADRNVNAATPQQGANVNVKAPRHERETTRPANGNVRSGERGVNEARRPRAALTRPVPANAERRVRGRTAAGYAMITNGNWCGGEERGVWVTRLSRIADRLRLRYPGGPDAEQERHATWLELFFDLVFVLALSGVTARLGTGSPDAARIGVAIGLFVLVQWAWIGQAFYDTRFDPDDVPHRLLVLIAGAGAGAIALGVRDVPVGVLLPIGYLVVRGALLLMYLRVLTADRSNADLVAVYGAGFGTGWLLWLTSLFLPIEIRPVLWIIALGVELATPWLGRRWLSRYPVHVSHLPERLGQFTIILLGSTLTNLRDAVPTAHPPIRTLVAASLGILPPIGIWWIYTTFVASGLPVRRLGNGQAYAYLHTPAGVAVLFIGWGLGEAAREVDGGAHTMPLGVRLVYGGSLIGWMACGLGLNWFALGRLHRYRLAIGALGATPIAVVIGVPSAPTLVLAVTSAVFVGYAALVNPQLVRVREQL</sequence>
<dbReference type="PANTHER" id="PTHR36840:SF1">
    <property type="entry name" value="BLL5714 PROTEIN"/>
    <property type="match status" value="1"/>
</dbReference>
<keyword evidence="2" id="KW-0812">Transmembrane</keyword>